<proteinExistence type="predicted"/>
<dbReference type="PATRIC" id="fig|1244083.3.peg.1568"/>
<organism evidence="2 3">
    <name type="scientific">Campylobacter showae CSUNSWCD</name>
    <dbReference type="NCBI Taxonomy" id="1244083"/>
    <lineage>
        <taxon>Bacteria</taxon>
        <taxon>Pseudomonadati</taxon>
        <taxon>Campylobacterota</taxon>
        <taxon>Epsilonproteobacteria</taxon>
        <taxon>Campylobacterales</taxon>
        <taxon>Campylobacteraceae</taxon>
        <taxon>Campylobacter</taxon>
    </lineage>
</organism>
<evidence type="ECO:0000256" key="1">
    <source>
        <dbReference type="SAM" id="MobiDB-lite"/>
    </source>
</evidence>
<dbReference type="EMBL" id="AMZQ01000008">
    <property type="protein sequence ID" value="EKU11200.1"/>
    <property type="molecule type" value="Genomic_DNA"/>
</dbReference>
<evidence type="ECO:0000313" key="3">
    <source>
        <dbReference type="Proteomes" id="UP000011939"/>
    </source>
</evidence>
<feature type="compositionally biased region" description="Basic residues" evidence="1">
    <location>
        <begin position="1"/>
        <end position="11"/>
    </location>
</feature>
<feature type="compositionally biased region" description="Basic and acidic residues" evidence="1">
    <location>
        <begin position="26"/>
        <end position="39"/>
    </location>
</feature>
<evidence type="ECO:0000313" key="2">
    <source>
        <dbReference type="EMBL" id="EKU11200.1"/>
    </source>
</evidence>
<protein>
    <submittedName>
        <fullName evidence="2">Uncharacterized protein</fullName>
    </submittedName>
</protein>
<dbReference type="AlphaFoldDB" id="M5IJW1"/>
<reference evidence="2 3" key="1">
    <citation type="journal article" date="2013" name="Genome Announc.">
        <title>Genome Sequence of Campylobacter showae UNSWCD, Isolated from a Patient with Crohn's Disease.</title>
        <authorList>
            <person name="Tay A.P."/>
            <person name="Kaakoush N.O."/>
            <person name="Deshpande N.P."/>
            <person name="Chen Z."/>
            <person name="Mitchell H."/>
            <person name="Wilkins M.R."/>
        </authorList>
    </citation>
    <scope>NUCLEOTIDE SEQUENCE [LARGE SCALE GENOMIC DNA]</scope>
    <source>
        <strain evidence="2 3">CSUNSWCD</strain>
    </source>
</reference>
<gene>
    <name evidence="2" type="ORF">CSUNSWCD_2323</name>
</gene>
<feature type="region of interest" description="Disordered" evidence="1">
    <location>
        <begin position="1"/>
        <end position="39"/>
    </location>
</feature>
<name>M5IJW1_9BACT</name>
<dbReference type="Proteomes" id="UP000011939">
    <property type="component" value="Unassembled WGS sequence"/>
</dbReference>
<comment type="caution">
    <text evidence="2">The sequence shown here is derived from an EMBL/GenBank/DDBJ whole genome shotgun (WGS) entry which is preliminary data.</text>
</comment>
<accession>M5IJW1</accession>
<sequence length="39" mass="4710">MKASKKKKNMKRNYLSLKIRKRKSESKRALKKEKSETID</sequence>